<evidence type="ECO:0000313" key="5">
    <source>
        <dbReference type="Proteomes" id="UP001597249"/>
    </source>
</evidence>
<dbReference type="Proteomes" id="UP001597249">
    <property type="component" value="Unassembled WGS sequence"/>
</dbReference>
<proteinExistence type="predicted"/>
<comment type="caution">
    <text evidence="4">The sequence shown here is derived from an EMBL/GenBank/DDBJ whole genome shotgun (WGS) entry which is preliminary data.</text>
</comment>
<feature type="domain" description="N-acetyltransferase" evidence="3">
    <location>
        <begin position="29"/>
        <end position="156"/>
    </location>
</feature>
<protein>
    <submittedName>
        <fullName evidence="4">GNAT family N-acetyltransferase</fullName>
    </submittedName>
</protein>
<dbReference type="InterPro" id="IPR016181">
    <property type="entry name" value="Acyl_CoA_acyltransferase"/>
</dbReference>
<evidence type="ECO:0000259" key="3">
    <source>
        <dbReference type="PROSITE" id="PS51186"/>
    </source>
</evidence>
<evidence type="ECO:0000256" key="1">
    <source>
        <dbReference type="ARBA" id="ARBA00022679"/>
    </source>
</evidence>
<dbReference type="PANTHER" id="PTHR43877">
    <property type="entry name" value="AMINOALKYLPHOSPHONATE N-ACETYLTRANSFERASE-RELATED-RELATED"/>
    <property type="match status" value="1"/>
</dbReference>
<name>A0ABW4B609_9LACO</name>
<keyword evidence="2" id="KW-0012">Acyltransferase</keyword>
<dbReference type="PROSITE" id="PS51186">
    <property type="entry name" value="GNAT"/>
    <property type="match status" value="1"/>
</dbReference>
<evidence type="ECO:0000256" key="2">
    <source>
        <dbReference type="ARBA" id="ARBA00023315"/>
    </source>
</evidence>
<dbReference type="InterPro" id="IPR050832">
    <property type="entry name" value="Bact_Acetyltransf"/>
</dbReference>
<dbReference type="RefSeq" id="WP_125586869.1">
    <property type="nucleotide sequence ID" value="NZ_JBHTMO010000005.1"/>
</dbReference>
<evidence type="ECO:0000313" key="4">
    <source>
        <dbReference type="EMBL" id="MFD1392459.1"/>
    </source>
</evidence>
<keyword evidence="5" id="KW-1185">Reference proteome</keyword>
<gene>
    <name evidence="4" type="ORF">ACFQ3L_02505</name>
</gene>
<organism evidence="4 5">
    <name type="scientific">Lacticaseibacillus jixianensis</name>
    <dbReference type="NCBI Taxonomy" id="2486012"/>
    <lineage>
        <taxon>Bacteria</taxon>
        <taxon>Bacillati</taxon>
        <taxon>Bacillota</taxon>
        <taxon>Bacilli</taxon>
        <taxon>Lactobacillales</taxon>
        <taxon>Lactobacillaceae</taxon>
        <taxon>Lacticaseibacillus</taxon>
    </lineage>
</organism>
<dbReference type="EMBL" id="JBHTMO010000005">
    <property type="protein sequence ID" value="MFD1392459.1"/>
    <property type="molecule type" value="Genomic_DNA"/>
</dbReference>
<sequence length="156" mass="16956">MTTWLKSQGATLTGETIWALPLLKEKPQVVALESAPTDLDQVVALHHQFFTGEEVATVTPNHPLFVVRQQGQVVAYASAELVGNTGRLLYVAVCETARRQGIAAQLCQSVQADLTHRGAESITLVQSERAIAAGKLYRTLGYQPLNRYISAVLPCN</sequence>
<keyword evidence="1" id="KW-0808">Transferase</keyword>
<dbReference type="InterPro" id="IPR000182">
    <property type="entry name" value="GNAT_dom"/>
</dbReference>
<reference evidence="5" key="1">
    <citation type="journal article" date="2019" name="Int. J. Syst. Evol. Microbiol.">
        <title>The Global Catalogue of Microorganisms (GCM) 10K type strain sequencing project: providing services to taxonomists for standard genome sequencing and annotation.</title>
        <authorList>
            <consortium name="The Broad Institute Genomics Platform"/>
            <consortium name="The Broad Institute Genome Sequencing Center for Infectious Disease"/>
            <person name="Wu L."/>
            <person name="Ma J."/>
        </authorList>
    </citation>
    <scope>NUCLEOTIDE SEQUENCE [LARGE SCALE GENOMIC DNA]</scope>
    <source>
        <strain evidence="5">CCM 8911</strain>
    </source>
</reference>
<dbReference type="CDD" id="cd04301">
    <property type="entry name" value="NAT_SF"/>
    <property type="match status" value="1"/>
</dbReference>
<accession>A0ABW4B609</accession>
<dbReference type="Gene3D" id="3.40.630.30">
    <property type="match status" value="1"/>
</dbReference>
<dbReference type="Pfam" id="PF13508">
    <property type="entry name" value="Acetyltransf_7"/>
    <property type="match status" value="1"/>
</dbReference>
<dbReference type="SUPFAM" id="SSF55729">
    <property type="entry name" value="Acyl-CoA N-acyltransferases (Nat)"/>
    <property type="match status" value="1"/>
</dbReference>